<gene>
    <name evidence="2" type="ORF">AVDCRST_MAG69-93</name>
</gene>
<proteinExistence type="predicted"/>
<feature type="compositionally biased region" description="Basic residues" evidence="1">
    <location>
        <begin position="1"/>
        <end position="20"/>
    </location>
</feature>
<feature type="non-terminal residue" evidence="2">
    <location>
        <position position="1"/>
    </location>
</feature>
<feature type="non-terminal residue" evidence="2">
    <location>
        <position position="379"/>
    </location>
</feature>
<keyword evidence="2" id="KW-0436">Ligase</keyword>
<feature type="region of interest" description="Disordered" evidence="1">
    <location>
        <begin position="1"/>
        <end position="23"/>
    </location>
</feature>
<name>A0A6J4RED3_9ACTN</name>
<dbReference type="GO" id="GO:0047474">
    <property type="term" value="F:long-chain fatty acid--protein ligase activity"/>
    <property type="evidence" value="ECO:0007669"/>
    <property type="project" value="UniProtKB-EC"/>
</dbReference>
<feature type="region of interest" description="Disordered" evidence="1">
    <location>
        <begin position="41"/>
        <end position="110"/>
    </location>
</feature>
<dbReference type="EMBL" id="CADCVP010000015">
    <property type="protein sequence ID" value="CAA9471650.1"/>
    <property type="molecule type" value="Genomic_DNA"/>
</dbReference>
<feature type="region of interest" description="Disordered" evidence="1">
    <location>
        <begin position="153"/>
        <end position="191"/>
    </location>
</feature>
<feature type="compositionally biased region" description="Basic residues" evidence="1">
    <location>
        <begin position="325"/>
        <end position="361"/>
    </location>
</feature>
<feature type="compositionally biased region" description="Basic residues" evidence="1">
    <location>
        <begin position="370"/>
        <end position="379"/>
    </location>
</feature>
<protein>
    <submittedName>
        <fullName evidence="2">Long-chain-fatty-acid--luciferin-component ligase</fullName>
        <ecNumber evidence="2">6.2.1.19</ecNumber>
    </submittedName>
</protein>
<evidence type="ECO:0000313" key="2">
    <source>
        <dbReference type="EMBL" id="CAA9471650.1"/>
    </source>
</evidence>
<reference evidence="2" key="1">
    <citation type="submission" date="2020-02" db="EMBL/GenBank/DDBJ databases">
        <authorList>
            <person name="Meier V. D."/>
        </authorList>
    </citation>
    <scope>NUCLEOTIDE SEQUENCE</scope>
    <source>
        <strain evidence="2">AVDCRST_MAG69</strain>
    </source>
</reference>
<dbReference type="AlphaFoldDB" id="A0A6J4RED3"/>
<feature type="compositionally biased region" description="Basic residues" evidence="1">
    <location>
        <begin position="76"/>
        <end position="86"/>
    </location>
</feature>
<feature type="compositionally biased region" description="Low complexity" evidence="1">
    <location>
        <begin position="66"/>
        <end position="75"/>
    </location>
</feature>
<feature type="compositionally biased region" description="Basic residues" evidence="1">
    <location>
        <begin position="160"/>
        <end position="173"/>
    </location>
</feature>
<organism evidence="2">
    <name type="scientific">uncultured Solirubrobacteraceae bacterium</name>
    <dbReference type="NCBI Taxonomy" id="1162706"/>
    <lineage>
        <taxon>Bacteria</taxon>
        <taxon>Bacillati</taxon>
        <taxon>Actinomycetota</taxon>
        <taxon>Thermoleophilia</taxon>
        <taxon>Solirubrobacterales</taxon>
        <taxon>Solirubrobacteraceae</taxon>
        <taxon>environmental samples</taxon>
    </lineage>
</organism>
<sequence length="379" mass="41404">DGSRRPHRGVHRRSGCRVRGRGGALRVTRARAVRLPIRAQRRLSPLLPRPSRRAGPAGVVDRDPARAAARLQGAHARVRASGRGRRGVHDQRQHRSDSARPQPPSAPSPVRRVAARQLQGELPARCRDDAVARPQPAARGAAALLARLLPRTTGGLLRSPGKRLPGRRGRTRPRAADFRAAGSGGQREAGRAARDVLRLRAPARRARGARLLLRPAGGQPRARHRRLQGTLPGGIGRRAAAVLRAPAGDSRGSLRQLLRDDRDLNPVLRRHPAPPAGGRADVVTAQARAALGPHPRRRPGHAPARPGGGAGAHRPLRPRQPGILPRRHGRRRRLRGASRHRRAGRPRRLRAHRARRGRRGARVLADARRAPRRQRGRLV</sequence>
<feature type="compositionally biased region" description="Basic and acidic residues" evidence="1">
    <location>
        <begin position="87"/>
        <end position="98"/>
    </location>
</feature>
<accession>A0A6J4RED3</accession>
<feature type="region of interest" description="Disordered" evidence="1">
    <location>
        <begin position="244"/>
        <end position="379"/>
    </location>
</feature>
<dbReference type="EC" id="6.2.1.19" evidence="2"/>
<evidence type="ECO:0000256" key="1">
    <source>
        <dbReference type="SAM" id="MobiDB-lite"/>
    </source>
</evidence>